<comment type="caution">
    <text evidence="2">The sequence shown here is derived from an EMBL/GenBank/DDBJ whole genome shotgun (WGS) entry which is preliminary data.</text>
</comment>
<proteinExistence type="predicted"/>
<keyword evidence="3" id="KW-1185">Reference proteome</keyword>
<evidence type="ECO:0000313" key="2">
    <source>
        <dbReference type="EMBL" id="KAF6161742.1"/>
    </source>
</evidence>
<sequence length="211" mass="22791">MYHGLDNAVTTGGAITGFSQLLELTGTVGIPLDPPLSMSPHLSPADLHAMRQAGFVDCKQFVIGEERETYASYWAAQTAEVGPLLIDFQRMGNIDLFRPSALRAGITPVVVTSASVHSLSQDFSLPESAQNAQRIQELTDEVATLMRHLNSVDDQLYAHVLHLRKEHDAQVVPLPPGGIARTRQRGSGLQTKGGGTSRRGRHTGDDSDPSQ</sequence>
<gene>
    <name evidence="2" type="ORF">GIB67_009111</name>
</gene>
<dbReference type="EMBL" id="JACGCM010001099">
    <property type="protein sequence ID" value="KAF6161742.1"/>
    <property type="molecule type" value="Genomic_DNA"/>
</dbReference>
<organism evidence="2 3">
    <name type="scientific">Kingdonia uniflora</name>
    <dbReference type="NCBI Taxonomy" id="39325"/>
    <lineage>
        <taxon>Eukaryota</taxon>
        <taxon>Viridiplantae</taxon>
        <taxon>Streptophyta</taxon>
        <taxon>Embryophyta</taxon>
        <taxon>Tracheophyta</taxon>
        <taxon>Spermatophyta</taxon>
        <taxon>Magnoliopsida</taxon>
        <taxon>Ranunculales</taxon>
        <taxon>Circaeasteraceae</taxon>
        <taxon>Kingdonia</taxon>
    </lineage>
</organism>
<dbReference type="Proteomes" id="UP000541444">
    <property type="component" value="Unassembled WGS sequence"/>
</dbReference>
<feature type="region of interest" description="Disordered" evidence="1">
    <location>
        <begin position="169"/>
        <end position="211"/>
    </location>
</feature>
<accession>A0A7J7N3Y1</accession>
<protein>
    <submittedName>
        <fullName evidence="2">Uncharacterized protein</fullName>
    </submittedName>
</protein>
<reference evidence="2 3" key="1">
    <citation type="journal article" date="2020" name="IScience">
        <title>Genome Sequencing of the Endangered Kingdonia uniflora (Circaeasteraceae, Ranunculales) Reveals Potential Mechanisms of Evolutionary Specialization.</title>
        <authorList>
            <person name="Sun Y."/>
            <person name="Deng T."/>
            <person name="Zhang A."/>
            <person name="Moore M.J."/>
            <person name="Landis J.B."/>
            <person name="Lin N."/>
            <person name="Zhang H."/>
            <person name="Zhang X."/>
            <person name="Huang J."/>
            <person name="Zhang X."/>
            <person name="Sun H."/>
            <person name="Wang H."/>
        </authorList>
    </citation>
    <scope>NUCLEOTIDE SEQUENCE [LARGE SCALE GENOMIC DNA]</scope>
    <source>
        <strain evidence="2">TB1705</strain>
        <tissue evidence="2">Leaf</tissue>
    </source>
</reference>
<dbReference type="AlphaFoldDB" id="A0A7J7N3Y1"/>
<evidence type="ECO:0000313" key="3">
    <source>
        <dbReference type="Proteomes" id="UP000541444"/>
    </source>
</evidence>
<name>A0A7J7N3Y1_9MAGN</name>
<evidence type="ECO:0000256" key="1">
    <source>
        <dbReference type="SAM" id="MobiDB-lite"/>
    </source>
</evidence>